<accession>A0A0P6ANN6</accession>
<proteinExistence type="predicted"/>
<evidence type="ECO:0000313" key="1">
    <source>
        <dbReference type="EMBL" id="KZS09503.1"/>
    </source>
</evidence>
<gene>
    <name evidence="1" type="ORF">APZ42_026355</name>
</gene>
<sequence length="119" mass="14150">MLSKHSFDLNKKYYLTLEDTCKGNNDQKLWRQKWENHLLSIMADFVRRCFISLSNRLHLVVVFVPLQLSRLFVITWKWRGWMATKRRGSTSAKRHKTNTCSARSKGRIKITYVEESGTR</sequence>
<reference evidence="1 2" key="1">
    <citation type="submission" date="2016-03" db="EMBL/GenBank/DDBJ databases">
        <title>EvidentialGene: Evidence-directed Construction of Genes on Genomes.</title>
        <authorList>
            <person name="Gilbert D.G."/>
            <person name="Choi J.-H."/>
            <person name="Mockaitis K."/>
            <person name="Colbourne J."/>
            <person name="Pfrender M."/>
        </authorList>
    </citation>
    <scope>NUCLEOTIDE SEQUENCE [LARGE SCALE GENOMIC DNA]</scope>
    <source>
        <strain evidence="1 2">Xinb3</strain>
        <tissue evidence="1">Complete organism</tissue>
    </source>
</reference>
<comment type="caution">
    <text evidence="1">The sequence shown here is derived from an EMBL/GenBank/DDBJ whole genome shotgun (WGS) entry which is preliminary data.</text>
</comment>
<dbReference type="EMBL" id="LRGB01002066">
    <property type="protein sequence ID" value="KZS09503.1"/>
    <property type="molecule type" value="Genomic_DNA"/>
</dbReference>
<protein>
    <submittedName>
        <fullName evidence="1">Uncharacterized protein</fullName>
    </submittedName>
</protein>
<keyword evidence="2" id="KW-1185">Reference proteome</keyword>
<organism evidence="1 2">
    <name type="scientific">Daphnia magna</name>
    <dbReference type="NCBI Taxonomy" id="35525"/>
    <lineage>
        <taxon>Eukaryota</taxon>
        <taxon>Metazoa</taxon>
        <taxon>Ecdysozoa</taxon>
        <taxon>Arthropoda</taxon>
        <taxon>Crustacea</taxon>
        <taxon>Branchiopoda</taxon>
        <taxon>Diplostraca</taxon>
        <taxon>Cladocera</taxon>
        <taxon>Anomopoda</taxon>
        <taxon>Daphniidae</taxon>
        <taxon>Daphnia</taxon>
    </lineage>
</organism>
<dbReference type="AlphaFoldDB" id="A0A0P6ANN6"/>
<dbReference type="Proteomes" id="UP000076858">
    <property type="component" value="Unassembled WGS sequence"/>
</dbReference>
<evidence type="ECO:0000313" key="2">
    <source>
        <dbReference type="Proteomes" id="UP000076858"/>
    </source>
</evidence>
<name>A0A0P6ANN6_9CRUS</name>